<reference evidence="2 3" key="1">
    <citation type="journal article" date="2024" name="Genome Biol. Evol.">
        <title>Chromosome-level genome assembly of the viviparous eelpout Zoarces viviparus.</title>
        <authorList>
            <person name="Fuhrmann N."/>
            <person name="Brasseur M.V."/>
            <person name="Bakowski C.E."/>
            <person name="Podsiadlowski L."/>
            <person name="Prost S."/>
            <person name="Krehenwinkel H."/>
            <person name="Mayer C."/>
        </authorList>
    </citation>
    <scope>NUCLEOTIDE SEQUENCE [LARGE SCALE GENOMIC DNA]</scope>
    <source>
        <strain evidence="2">NO-MEL_2022_Ind0_liver</strain>
    </source>
</reference>
<dbReference type="EMBL" id="JBCEZU010000100">
    <property type="protein sequence ID" value="KAK9530112.1"/>
    <property type="molecule type" value="Genomic_DNA"/>
</dbReference>
<gene>
    <name evidence="2" type="ORF">VZT92_011641</name>
</gene>
<accession>A0AAW1F6X0</accession>
<evidence type="ECO:0000313" key="3">
    <source>
        <dbReference type="Proteomes" id="UP001488805"/>
    </source>
</evidence>
<sequence length="73" mass="8149">MGQDFRSLGCLVKRPTHSEWEGFTQISDSDEKRGVPVRWLTPEQPLQPSSPPPRSSGCALNHVLHVGQSRSPR</sequence>
<keyword evidence="3" id="KW-1185">Reference proteome</keyword>
<proteinExistence type="predicted"/>
<feature type="region of interest" description="Disordered" evidence="1">
    <location>
        <begin position="41"/>
        <end position="73"/>
    </location>
</feature>
<name>A0AAW1F6X0_ZOAVI</name>
<dbReference type="AlphaFoldDB" id="A0AAW1F6X0"/>
<evidence type="ECO:0000313" key="2">
    <source>
        <dbReference type="EMBL" id="KAK9530112.1"/>
    </source>
</evidence>
<evidence type="ECO:0000256" key="1">
    <source>
        <dbReference type="SAM" id="MobiDB-lite"/>
    </source>
</evidence>
<organism evidence="2 3">
    <name type="scientific">Zoarces viviparus</name>
    <name type="common">Viviparous eelpout</name>
    <name type="synonym">Blennius viviparus</name>
    <dbReference type="NCBI Taxonomy" id="48416"/>
    <lineage>
        <taxon>Eukaryota</taxon>
        <taxon>Metazoa</taxon>
        <taxon>Chordata</taxon>
        <taxon>Craniata</taxon>
        <taxon>Vertebrata</taxon>
        <taxon>Euteleostomi</taxon>
        <taxon>Actinopterygii</taxon>
        <taxon>Neopterygii</taxon>
        <taxon>Teleostei</taxon>
        <taxon>Neoteleostei</taxon>
        <taxon>Acanthomorphata</taxon>
        <taxon>Eupercaria</taxon>
        <taxon>Perciformes</taxon>
        <taxon>Cottioidei</taxon>
        <taxon>Zoarcales</taxon>
        <taxon>Zoarcidae</taxon>
        <taxon>Zoarcinae</taxon>
        <taxon>Zoarces</taxon>
    </lineage>
</organism>
<comment type="caution">
    <text evidence="2">The sequence shown here is derived from an EMBL/GenBank/DDBJ whole genome shotgun (WGS) entry which is preliminary data.</text>
</comment>
<dbReference type="Proteomes" id="UP001488805">
    <property type="component" value="Unassembled WGS sequence"/>
</dbReference>
<protein>
    <submittedName>
        <fullName evidence="2">Uncharacterized protein</fullName>
    </submittedName>
</protein>